<dbReference type="RefSeq" id="WP_385877413.1">
    <property type="nucleotide sequence ID" value="NZ_JBHLXE010000100.1"/>
</dbReference>
<keyword evidence="2" id="KW-1185">Reference proteome</keyword>
<comment type="caution">
    <text evidence="1">The sequence shown here is derived from an EMBL/GenBank/DDBJ whole genome shotgun (WGS) entry which is preliminary data.</text>
</comment>
<proteinExistence type="predicted"/>
<dbReference type="Proteomes" id="UP001589758">
    <property type="component" value="Unassembled WGS sequence"/>
</dbReference>
<dbReference type="InterPro" id="IPR019648">
    <property type="entry name" value="YebY"/>
</dbReference>
<sequence length="119" mass="13081">MSVKKTLSMSGTAVFILCILSIFLVFPAMAAKPSLVIKEKFDGDWPFKRPEIMIQCLENERVIAIHASSLASYALNENAKEAAKTLNGYKPVEDILLTDDKGNSKDLTAMIELGKTLCD</sequence>
<protein>
    <submittedName>
        <fullName evidence="1">DUF2511 domain-containing protein</fullName>
    </submittedName>
</protein>
<dbReference type="EMBL" id="JBHLXE010000100">
    <property type="protein sequence ID" value="MFC0180299.1"/>
    <property type="molecule type" value="Genomic_DNA"/>
</dbReference>
<evidence type="ECO:0000313" key="2">
    <source>
        <dbReference type="Proteomes" id="UP001589758"/>
    </source>
</evidence>
<evidence type="ECO:0000313" key="1">
    <source>
        <dbReference type="EMBL" id="MFC0180299.1"/>
    </source>
</evidence>
<dbReference type="Pfam" id="PF10709">
    <property type="entry name" value="DUF2511"/>
    <property type="match status" value="1"/>
</dbReference>
<name>A0ABV6CBD8_9GAMM</name>
<gene>
    <name evidence="1" type="ORF">ACFFIT_09450</name>
</gene>
<accession>A0ABV6CBD8</accession>
<reference evidence="1 2" key="1">
    <citation type="submission" date="2024-09" db="EMBL/GenBank/DDBJ databases">
        <authorList>
            <person name="Sun Q."/>
            <person name="Mori K."/>
        </authorList>
    </citation>
    <scope>NUCLEOTIDE SEQUENCE [LARGE SCALE GENOMIC DNA]</scope>
    <source>
        <strain evidence="1 2">CCM 8545</strain>
    </source>
</reference>
<organism evidence="1 2">
    <name type="scientific">Thorsellia kenyensis</name>
    <dbReference type="NCBI Taxonomy" id="1549888"/>
    <lineage>
        <taxon>Bacteria</taxon>
        <taxon>Pseudomonadati</taxon>
        <taxon>Pseudomonadota</taxon>
        <taxon>Gammaproteobacteria</taxon>
        <taxon>Enterobacterales</taxon>
        <taxon>Thorselliaceae</taxon>
        <taxon>Thorsellia</taxon>
    </lineage>
</organism>